<evidence type="ECO:0000313" key="3">
    <source>
        <dbReference type="EMBL" id="WPG99319.1"/>
    </source>
</evidence>
<feature type="region of interest" description="Disordered" evidence="2">
    <location>
        <begin position="1"/>
        <end position="110"/>
    </location>
</feature>
<feature type="compositionally biased region" description="Polar residues" evidence="2">
    <location>
        <begin position="763"/>
        <end position="776"/>
    </location>
</feature>
<evidence type="ECO:0008006" key="5">
    <source>
        <dbReference type="Google" id="ProtNLM"/>
    </source>
</evidence>
<gene>
    <name evidence="3" type="ORF">R9X50_00213200</name>
</gene>
<feature type="region of interest" description="Disordered" evidence="2">
    <location>
        <begin position="480"/>
        <end position="512"/>
    </location>
</feature>
<dbReference type="CDD" id="cd24139">
    <property type="entry name" value="SIP5-like"/>
    <property type="match status" value="1"/>
</dbReference>
<sequence length="850" mass="91646">MGNSSSKDKGNAPSRPSSARRGHSQAADDFLGQPSAQQGSGVERSGGHHVYNSRNGNGRGSRPDLSFLTSLSRDRNEDSSTPERPRETKIEREARRAERDRQARLKERERSLREEHVDGGFLVTLGTYTGPEDFSKSTVRHLQIERRLAPFWRGLNDHSDSWTEAQLVAAARGLPIPAADAVPAESPRVVSQPPTTQSNNLVPGLAVPIISRSQSAQSDVNLSASHPTFTYTSVSPMSAASLLRTRAKTLTALAAGNKSSALETLHTPNMLPNDPYVNGLPLEAYLYREPEECPICFMYYPPYLNKTRCCDQPICSECFVQIKRPDPHPPEHEQPGEERLPDEGAETLVSEVAACPFCVTPEFGVSYEPPPFRRGLAYPFQTHPLNAMKSASSPKSSSTTSLPSPGNRRRTTSLSANAPQVITTDMVRPDWAKKLADARANALRRSIAATALHNAAYVLGNTGEGQHRGGLGFGRRRRIFEASPGGSGTGTPREDGSNDTPPRSGRRVRVDDIEELMMMEAIRLSLAAEEDRKRKEEKDAKKDEKKRAKDAKKEAKQAEKHARRHGSGSGSLYPVGTNDSTSTWGSTGMSRSMSNLGSQPIPEEQIHGKGKAPVQTTGASTQASPLPAIVNAVEDPQGHLEASRAHINPTPSQPINMANPRSHLRQLSSTSSVASSFGDSAPGSYLGADSNNASATGSRIDLSSTNNPSAGTESMFNFRSLAAMVGDEDKYRTDGEHIEHGATSTPPVESPSKEEHHAEVAQEETNAIGTETTNGTRGRVDSAESSGSSPPPLFNAHAPSNNVGKSETDADPTGDQITPAPVDIMHNVVNTKEHSNVKVLDQSHTHEATQ</sequence>
<proteinExistence type="inferred from homology"/>
<feature type="compositionally biased region" description="Basic and acidic residues" evidence="2">
    <location>
        <begin position="72"/>
        <end position="110"/>
    </location>
</feature>
<evidence type="ECO:0000313" key="4">
    <source>
        <dbReference type="Proteomes" id="UP001303373"/>
    </source>
</evidence>
<feature type="compositionally biased region" description="Polar residues" evidence="2">
    <location>
        <begin position="665"/>
        <end position="678"/>
    </location>
</feature>
<dbReference type="Proteomes" id="UP001303373">
    <property type="component" value="Chromosome 3"/>
</dbReference>
<evidence type="ECO:0000256" key="1">
    <source>
        <dbReference type="ARBA" id="ARBA00010402"/>
    </source>
</evidence>
<feature type="compositionally biased region" description="Polar residues" evidence="2">
    <location>
        <begin position="577"/>
        <end position="598"/>
    </location>
</feature>
<name>A0AAQ3M0K8_9PEZI</name>
<protein>
    <recommendedName>
        <fullName evidence="5">Protein sip5</fullName>
    </recommendedName>
</protein>
<feature type="compositionally biased region" description="Polar residues" evidence="2">
    <location>
        <begin position="614"/>
        <end position="624"/>
    </location>
</feature>
<dbReference type="GO" id="GO:0005737">
    <property type="term" value="C:cytoplasm"/>
    <property type="evidence" value="ECO:0007669"/>
    <property type="project" value="TreeGrafter"/>
</dbReference>
<accession>A0AAQ3M0K8</accession>
<dbReference type="AlphaFoldDB" id="A0AAQ3M0K8"/>
<feature type="compositionally biased region" description="Basic and acidic residues" evidence="2">
    <location>
        <begin position="1"/>
        <end position="10"/>
    </location>
</feature>
<feature type="compositionally biased region" description="Polar residues" evidence="2">
    <location>
        <begin position="689"/>
        <end position="713"/>
    </location>
</feature>
<comment type="similarity">
    <text evidence="1">Belongs to the SIP5 family.</text>
</comment>
<feature type="region of interest" description="Disordered" evidence="2">
    <location>
        <begin position="387"/>
        <end position="418"/>
    </location>
</feature>
<feature type="region of interest" description="Disordered" evidence="2">
    <location>
        <begin position="529"/>
        <end position="713"/>
    </location>
</feature>
<dbReference type="PANTHER" id="PTHR31315">
    <property type="entry name" value="PROTEIN SIP5"/>
    <property type="match status" value="1"/>
</dbReference>
<evidence type="ECO:0000256" key="2">
    <source>
        <dbReference type="SAM" id="MobiDB-lite"/>
    </source>
</evidence>
<reference evidence="3 4" key="1">
    <citation type="submission" date="2023-11" db="EMBL/GenBank/DDBJ databases">
        <title>An acidophilic fungus is an integral part of prey digestion in a carnivorous sundew plant.</title>
        <authorList>
            <person name="Tsai I.J."/>
        </authorList>
    </citation>
    <scope>NUCLEOTIDE SEQUENCE [LARGE SCALE GENOMIC DNA]</scope>
    <source>
        <strain evidence="3">169a</strain>
    </source>
</reference>
<dbReference type="PANTHER" id="PTHR31315:SF1">
    <property type="entry name" value="PROTEIN SIP5"/>
    <property type="match status" value="1"/>
</dbReference>
<dbReference type="EMBL" id="CP138582">
    <property type="protein sequence ID" value="WPG99319.1"/>
    <property type="molecule type" value="Genomic_DNA"/>
</dbReference>
<keyword evidence="4" id="KW-1185">Reference proteome</keyword>
<feature type="compositionally biased region" description="Basic and acidic residues" evidence="2">
    <location>
        <begin position="751"/>
        <end position="760"/>
    </location>
</feature>
<dbReference type="InterPro" id="IPR039301">
    <property type="entry name" value="Sip5/DA2"/>
</dbReference>
<feature type="compositionally biased region" description="Low complexity" evidence="2">
    <location>
        <begin position="389"/>
        <end position="405"/>
    </location>
</feature>
<feature type="compositionally biased region" description="Basic and acidic residues" evidence="2">
    <location>
        <begin position="529"/>
        <end position="560"/>
    </location>
</feature>
<feature type="region of interest" description="Disordered" evidence="2">
    <location>
        <begin position="737"/>
        <end position="820"/>
    </location>
</feature>
<organism evidence="3 4">
    <name type="scientific">Acrodontium crateriforme</name>
    <dbReference type="NCBI Taxonomy" id="150365"/>
    <lineage>
        <taxon>Eukaryota</taxon>
        <taxon>Fungi</taxon>
        <taxon>Dikarya</taxon>
        <taxon>Ascomycota</taxon>
        <taxon>Pezizomycotina</taxon>
        <taxon>Dothideomycetes</taxon>
        <taxon>Dothideomycetidae</taxon>
        <taxon>Mycosphaerellales</taxon>
        <taxon>Teratosphaeriaceae</taxon>
        <taxon>Acrodontium</taxon>
    </lineage>
</organism>